<proteinExistence type="predicted"/>
<evidence type="ECO:0000256" key="4">
    <source>
        <dbReference type="ARBA" id="ARBA00012438"/>
    </source>
</evidence>
<protein>
    <recommendedName>
        <fullName evidence="5">Oxygen sensor histidine kinase NreB</fullName>
        <ecNumber evidence="4">2.7.13.3</ecNumber>
    </recommendedName>
    <alternativeName>
        <fullName evidence="15">Nitrogen regulation protein B</fullName>
    </alternativeName>
</protein>
<keyword evidence="16" id="KW-0175">Coiled coil</keyword>
<keyword evidence="8" id="KW-0808">Transferase</keyword>
<evidence type="ECO:0000256" key="6">
    <source>
        <dbReference type="ARBA" id="ARBA00022485"/>
    </source>
</evidence>
<sequence>MAGGSLTDPVDAGQDDWHRTVPGWHLAFAVLAVLTAGLVVTGEAGPPVAEPVPSLLVLALLCCWYGATGARALHRDHSRLGVVYLVGAVPLAAALFAAAPAGALMSFMLYPHIWALLPPHRAVGATVASVLSMASVMVVRGDAYGQDLPSVMVVAAVALLAALVLGLWITRIIEQSRQRARLVEELAATRAELAEVSREAGVLAERERLAKEIHDTLAQGFTSVLLLLEAAKAGTCERDQAVRAHLDEARRTAMDNLAEARALVAALPPPQLRDASLPDALGGLFERFEAETGLDVRFTVTGAPRRLTPNEEVVLLRVTQEALANVRKHASGAGRLGSVLAYGAAGVTLRITDDGQGFDPDEIGTPGDPGTGFGINGMRDRVAEVGGDLTIGPARLSGTLVQVELPS</sequence>
<dbReference type="Pfam" id="PF07730">
    <property type="entry name" value="HisKA_3"/>
    <property type="match status" value="1"/>
</dbReference>
<evidence type="ECO:0000256" key="9">
    <source>
        <dbReference type="ARBA" id="ARBA00022723"/>
    </source>
</evidence>
<evidence type="ECO:0000256" key="10">
    <source>
        <dbReference type="ARBA" id="ARBA00022777"/>
    </source>
</evidence>
<comment type="function">
    <text evidence="14">Member of the two-component regulatory system NreB/NreC involved in the control of dissimilatory nitrate/nitrite reduction in response to oxygen. NreB functions as a direct oxygen sensor histidine kinase which is autophosphorylated, in the absence of oxygen, probably at the conserved histidine residue, and transfers its phosphate group probably to a conserved aspartate residue of NreC. NreB/NreC activates the expression of the nitrate (narGHJI) and nitrite (nir) reductase operons, as well as the putative nitrate transporter gene narT.</text>
</comment>
<comment type="catalytic activity">
    <reaction evidence="1">
        <text>ATP + protein L-histidine = ADP + protein N-phospho-L-histidine.</text>
        <dbReference type="EC" id="2.7.13.3"/>
    </reaction>
</comment>
<evidence type="ECO:0000256" key="14">
    <source>
        <dbReference type="ARBA" id="ARBA00024827"/>
    </source>
</evidence>
<dbReference type="CDD" id="cd16917">
    <property type="entry name" value="HATPase_UhpB-NarQ-NarX-like"/>
    <property type="match status" value="1"/>
</dbReference>
<dbReference type="GO" id="GO:0046872">
    <property type="term" value="F:metal ion binding"/>
    <property type="evidence" value="ECO:0007669"/>
    <property type="project" value="UniProtKB-KW"/>
</dbReference>
<dbReference type="PRINTS" id="PR00344">
    <property type="entry name" value="BCTRLSENSOR"/>
</dbReference>
<feature type="coiled-coil region" evidence="16">
    <location>
        <begin position="172"/>
        <end position="199"/>
    </location>
</feature>
<keyword evidence="9" id="KW-0479">Metal-binding</keyword>
<gene>
    <name evidence="19" type="ORF">E1292_42620</name>
</gene>
<dbReference type="InterPro" id="IPR003594">
    <property type="entry name" value="HATPase_dom"/>
</dbReference>
<comment type="subcellular location">
    <subcellularLocation>
        <location evidence="3">Cytoplasm</location>
    </subcellularLocation>
</comment>
<feature type="transmembrane region" description="Helical" evidence="17">
    <location>
        <begin position="122"/>
        <end position="139"/>
    </location>
</feature>
<evidence type="ECO:0000256" key="7">
    <source>
        <dbReference type="ARBA" id="ARBA00022490"/>
    </source>
</evidence>
<dbReference type="Gene3D" id="3.30.565.10">
    <property type="entry name" value="Histidine kinase-like ATPase, C-terminal domain"/>
    <property type="match status" value="1"/>
</dbReference>
<keyword evidence="17" id="KW-0472">Membrane</keyword>
<evidence type="ECO:0000256" key="11">
    <source>
        <dbReference type="ARBA" id="ARBA00023004"/>
    </source>
</evidence>
<dbReference type="GO" id="GO:0046983">
    <property type="term" value="F:protein dimerization activity"/>
    <property type="evidence" value="ECO:0007669"/>
    <property type="project" value="InterPro"/>
</dbReference>
<dbReference type="InterPro" id="IPR011712">
    <property type="entry name" value="Sig_transdc_His_kin_sub3_dim/P"/>
</dbReference>
<dbReference type="SUPFAM" id="SSF55874">
    <property type="entry name" value="ATPase domain of HSP90 chaperone/DNA topoisomerase II/histidine kinase"/>
    <property type="match status" value="1"/>
</dbReference>
<dbReference type="InterPro" id="IPR050482">
    <property type="entry name" value="Sensor_HK_TwoCompSys"/>
</dbReference>
<comment type="cofactor">
    <cofactor evidence="2">
        <name>[4Fe-4S] cluster</name>
        <dbReference type="ChEBI" id="CHEBI:49883"/>
    </cofactor>
</comment>
<evidence type="ECO:0000256" key="3">
    <source>
        <dbReference type="ARBA" id="ARBA00004496"/>
    </source>
</evidence>
<dbReference type="Gene3D" id="1.20.5.1930">
    <property type="match status" value="1"/>
</dbReference>
<name>A0A4R4UX85_9ACTN</name>
<dbReference type="InterPro" id="IPR036890">
    <property type="entry name" value="HATPase_C_sf"/>
</dbReference>
<keyword evidence="7" id="KW-0963">Cytoplasm</keyword>
<dbReference type="RefSeq" id="WP_132605131.1">
    <property type="nucleotide sequence ID" value="NZ_SMKO01000206.1"/>
</dbReference>
<dbReference type="GO" id="GO:0000155">
    <property type="term" value="F:phosphorelay sensor kinase activity"/>
    <property type="evidence" value="ECO:0007669"/>
    <property type="project" value="InterPro"/>
</dbReference>
<comment type="caution">
    <text evidence="19">The sequence shown here is derived from an EMBL/GenBank/DDBJ whole genome shotgun (WGS) entry which is preliminary data.</text>
</comment>
<dbReference type="InterPro" id="IPR017205">
    <property type="entry name" value="Sig_transdc_His_kinase_ChrS"/>
</dbReference>
<feature type="transmembrane region" description="Helical" evidence="17">
    <location>
        <begin position="21"/>
        <end position="40"/>
    </location>
</feature>
<evidence type="ECO:0000259" key="18">
    <source>
        <dbReference type="PROSITE" id="PS50109"/>
    </source>
</evidence>
<evidence type="ECO:0000256" key="16">
    <source>
        <dbReference type="SAM" id="Coils"/>
    </source>
</evidence>
<evidence type="ECO:0000256" key="1">
    <source>
        <dbReference type="ARBA" id="ARBA00000085"/>
    </source>
</evidence>
<organism evidence="19 20">
    <name type="scientific">Nonomuraea deserti</name>
    <dbReference type="NCBI Taxonomy" id="1848322"/>
    <lineage>
        <taxon>Bacteria</taxon>
        <taxon>Bacillati</taxon>
        <taxon>Actinomycetota</taxon>
        <taxon>Actinomycetes</taxon>
        <taxon>Streptosporangiales</taxon>
        <taxon>Streptosporangiaceae</taxon>
        <taxon>Nonomuraea</taxon>
    </lineage>
</organism>
<dbReference type="GO" id="GO:0016020">
    <property type="term" value="C:membrane"/>
    <property type="evidence" value="ECO:0007669"/>
    <property type="project" value="InterPro"/>
</dbReference>
<evidence type="ECO:0000256" key="8">
    <source>
        <dbReference type="ARBA" id="ARBA00022679"/>
    </source>
</evidence>
<dbReference type="InterPro" id="IPR004358">
    <property type="entry name" value="Sig_transdc_His_kin-like_C"/>
</dbReference>
<accession>A0A4R4UX85</accession>
<dbReference type="Proteomes" id="UP000295258">
    <property type="component" value="Unassembled WGS sequence"/>
</dbReference>
<keyword evidence="12" id="KW-0902">Two-component regulatory system</keyword>
<dbReference type="PANTHER" id="PTHR24421">
    <property type="entry name" value="NITRATE/NITRITE SENSOR PROTEIN NARX-RELATED"/>
    <property type="match status" value="1"/>
</dbReference>
<evidence type="ECO:0000313" key="19">
    <source>
        <dbReference type="EMBL" id="TDC91439.1"/>
    </source>
</evidence>
<dbReference type="InterPro" id="IPR005467">
    <property type="entry name" value="His_kinase_dom"/>
</dbReference>
<evidence type="ECO:0000256" key="15">
    <source>
        <dbReference type="ARBA" id="ARBA00030800"/>
    </source>
</evidence>
<keyword evidence="20" id="KW-1185">Reference proteome</keyword>
<dbReference type="SMART" id="SM00387">
    <property type="entry name" value="HATPase_c"/>
    <property type="match status" value="1"/>
</dbReference>
<keyword evidence="11" id="KW-0408">Iron</keyword>
<evidence type="ECO:0000256" key="17">
    <source>
        <dbReference type="SAM" id="Phobius"/>
    </source>
</evidence>
<evidence type="ECO:0000256" key="2">
    <source>
        <dbReference type="ARBA" id="ARBA00001966"/>
    </source>
</evidence>
<keyword evidence="10 19" id="KW-0418">Kinase</keyword>
<reference evidence="19 20" key="1">
    <citation type="submission" date="2019-03" db="EMBL/GenBank/DDBJ databases">
        <title>Draft genome sequences of novel Actinobacteria.</title>
        <authorList>
            <person name="Sahin N."/>
            <person name="Ay H."/>
            <person name="Saygin H."/>
        </authorList>
    </citation>
    <scope>NUCLEOTIDE SEQUENCE [LARGE SCALE GENOMIC DNA]</scope>
    <source>
        <strain evidence="19 20">KC310</strain>
    </source>
</reference>
<dbReference type="PROSITE" id="PS50109">
    <property type="entry name" value="HIS_KIN"/>
    <property type="match status" value="1"/>
</dbReference>
<keyword evidence="13" id="KW-0411">Iron-sulfur</keyword>
<evidence type="ECO:0000313" key="20">
    <source>
        <dbReference type="Proteomes" id="UP000295258"/>
    </source>
</evidence>
<feature type="transmembrane region" description="Helical" evidence="17">
    <location>
        <begin position="151"/>
        <end position="169"/>
    </location>
</feature>
<keyword evidence="17" id="KW-0812">Transmembrane</keyword>
<dbReference type="GO" id="GO:0051539">
    <property type="term" value="F:4 iron, 4 sulfur cluster binding"/>
    <property type="evidence" value="ECO:0007669"/>
    <property type="project" value="UniProtKB-KW"/>
</dbReference>
<dbReference type="Pfam" id="PF02518">
    <property type="entry name" value="HATPase_c"/>
    <property type="match status" value="1"/>
</dbReference>
<evidence type="ECO:0000256" key="12">
    <source>
        <dbReference type="ARBA" id="ARBA00023012"/>
    </source>
</evidence>
<evidence type="ECO:0000256" key="5">
    <source>
        <dbReference type="ARBA" id="ARBA00017322"/>
    </source>
</evidence>
<feature type="transmembrane region" description="Helical" evidence="17">
    <location>
        <begin position="52"/>
        <end position="70"/>
    </location>
</feature>
<evidence type="ECO:0000256" key="13">
    <source>
        <dbReference type="ARBA" id="ARBA00023014"/>
    </source>
</evidence>
<feature type="domain" description="Histidine kinase" evidence="18">
    <location>
        <begin position="208"/>
        <end position="407"/>
    </location>
</feature>
<dbReference type="PANTHER" id="PTHR24421:SF62">
    <property type="entry name" value="SENSORY TRANSDUCTION HISTIDINE KINASE"/>
    <property type="match status" value="1"/>
</dbReference>
<keyword evidence="6" id="KW-0004">4Fe-4S</keyword>
<keyword evidence="17" id="KW-1133">Transmembrane helix</keyword>
<dbReference type="AlphaFoldDB" id="A0A4R4UX85"/>
<dbReference type="EC" id="2.7.13.3" evidence="4"/>
<feature type="transmembrane region" description="Helical" evidence="17">
    <location>
        <begin position="82"/>
        <end position="110"/>
    </location>
</feature>
<dbReference type="EMBL" id="SMKO01000206">
    <property type="protein sequence ID" value="TDC91439.1"/>
    <property type="molecule type" value="Genomic_DNA"/>
</dbReference>
<dbReference type="PIRSF" id="PIRSF037434">
    <property type="entry name" value="STHK_ChrS"/>
    <property type="match status" value="1"/>
</dbReference>
<dbReference type="GO" id="GO:0005737">
    <property type="term" value="C:cytoplasm"/>
    <property type="evidence" value="ECO:0007669"/>
    <property type="project" value="UniProtKB-SubCell"/>
</dbReference>